<keyword evidence="4" id="KW-1185">Reference proteome</keyword>
<organism evidence="3 4">
    <name type="scientific">Arcobacter defluvii</name>
    <dbReference type="NCBI Taxonomy" id="873191"/>
    <lineage>
        <taxon>Bacteria</taxon>
        <taxon>Pseudomonadati</taxon>
        <taxon>Campylobacterota</taxon>
        <taxon>Epsilonproteobacteria</taxon>
        <taxon>Campylobacterales</taxon>
        <taxon>Arcobacteraceae</taxon>
        <taxon>Arcobacter</taxon>
    </lineage>
</organism>
<feature type="domain" description="ATP-grasp" evidence="2">
    <location>
        <begin position="122"/>
        <end position="298"/>
    </location>
</feature>
<dbReference type="GO" id="GO:0005524">
    <property type="term" value="F:ATP binding"/>
    <property type="evidence" value="ECO:0007669"/>
    <property type="project" value="UniProtKB-UniRule"/>
</dbReference>
<evidence type="ECO:0000313" key="4">
    <source>
        <dbReference type="Proteomes" id="UP000503313"/>
    </source>
</evidence>
<dbReference type="EMBL" id="CP053835">
    <property type="protein sequence ID" value="QKF76867.1"/>
    <property type="molecule type" value="Genomic_DNA"/>
</dbReference>
<dbReference type="Gene3D" id="3.40.50.20">
    <property type="match status" value="1"/>
</dbReference>
<proteinExistence type="predicted"/>
<keyword evidence="1" id="KW-0547">Nucleotide-binding</keyword>
<accession>A0AAE7E604</accession>
<dbReference type="RefSeq" id="WP_129010987.1">
    <property type="nucleotide sequence ID" value="NZ_CP053835.1"/>
</dbReference>
<dbReference type="AlphaFoldDB" id="A0AAE7E604"/>
<name>A0AAE7E604_9BACT</name>
<evidence type="ECO:0000259" key="2">
    <source>
        <dbReference type="PROSITE" id="PS50975"/>
    </source>
</evidence>
<dbReference type="InterPro" id="IPR011761">
    <property type="entry name" value="ATP-grasp"/>
</dbReference>
<keyword evidence="1" id="KW-0067">ATP-binding</keyword>
<dbReference type="InterPro" id="IPR003806">
    <property type="entry name" value="ATP-grasp_PylC-type"/>
</dbReference>
<dbReference type="GO" id="GO:0046872">
    <property type="term" value="F:metal ion binding"/>
    <property type="evidence" value="ECO:0007669"/>
    <property type="project" value="InterPro"/>
</dbReference>
<evidence type="ECO:0000256" key="1">
    <source>
        <dbReference type="PROSITE-ProRule" id="PRU00409"/>
    </source>
</evidence>
<reference evidence="3 4" key="1">
    <citation type="submission" date="2020-05" db="EMBL/GenBank/DDBJ databases">
        <title>Complete genome sequencing of Campylobacter and Arcobacter type strains.</title>
        <authorList>
            <person name="Miller W.G."/>
            <person name="Yee E."/>
        </authorList>
    </citation>
    <scope>NUCLEOTIDE SEQUENCE [LARGE SCALE GENOMIC DNA]</scope>
    <source>
        <strain evidence="3 4">LMG 25694</strain>
    </source>
</reference>
<sequence>MNDKIRVLVDGVGGDVGQGILKSLLDTKLDIELYASCISDKSSWLYKIKNSYIFPLVSDDNFIDFLVDFINKYKIDVYFPTVDSTLLKISKYKEFIESKTNVKIFIDNLEKIEICDDKYLTNKFLVKNSFYAPKTVSMDDLNLNEFLSKNNYPLILKTKSGNGAKNVIKVNNYKELKPFIGNSSWLLQEFLNIENEITSGIYIGEDKEIKGIYILKRTLKSGSTHHAERIIDEILEKQLIDIAKKMDMKYLNIQAIYENNKVLPFEFNGRLSGTTGAMRQIFNVPEMFIKECILKEYITPSDNNEKIFFTRYNEEIIYTQKDIDNLKTRSDS</sequence>
<dbReference type="Gene3D" id="3.30.470.20">
    <property type="entry name" value="ATP-grasp fold, B domain"/>
    <property type="match status" value="1"/>
</dbReference>
<dbReference type="Pfam" id="PF02655">
    <property type="entry name" value="ATP-grasp_3"/>
    <property type="match status" value="1"/>
</dbReference>
<dbReference type="KEGG" id="adz:ADFLV_0822"/>
<dbReference type="SUPFAM" id="SSF56059">
    <property type="entry name" value="Glutathione synthetase ATP-binding domain-like"/>
    <property type="match status" value="1"/>
</dbReference>
<evidence type="ECO:0000313" key="3">
    <source>
        <dbReference type="EMBL" id="QKF76867.1"/>
    </source>
</evidence>
<dbReference type="PROSITE" id="PS50975">
    <property type="entry name" value="ATP_GRASP"/>
    <property type="match status" value="1"/>
</dbReference>
<dbReference type="Proteomes" id="UP000503313">
    <property type="component" value="Chromosome"/>
</dbReference>
<gene>
    <name evidence="3" type="ORF">ADFLV_0822</name>
</gene>
<protein>
    <submittedName>
        <fullName evidence="3">Carbamoylphosphate synthase-like protein</fullName>
    </submittedName>
</protein>